<dbReference type="Proteomes" id="UP001144978">
    <property type="component" value="Unassembled WGS sequence"/>
</dbReference>
<organism evidence="1 2">
    <name type="scientific">Trametes sanguinea</name>
    <dbReference type="NCBI Taxonomy" id="158606"/>
    <lineage>
        <taxon>Eukaryota</taxon>
        <taxon>Fungi</taxon>
        <taxon>Dikarya</taxon>
        <taxon>Basidiomycota</taxon>
        <taxon>Agaricomycotina</taxon>
        <taxon>Agaricomycetes</taxon>
        <taxon>Polyporales</taxon>
        <taxon>Polyporaceae</taxon>
        <taxon>Trametes</taxon>
    </lineage>
</organism>
<protein>
    <submittedName>
        <fullName evidence="1">Uncharacterized protein</fullName>
    </submittedName>
</protein>
<dbReference type="EMBL" id="JANSHE010004856">
    <property type="protein sequence ID" value="KAJ2974233.1"/>
    <property type="molecule type" value="Genomic_DNA"/>
</dbReference>
<reference evidence="1" key="1">
    <citation type="submission" date="2022-08" db="EMBL/GenBank/DDBJ databases">
        <title>Genome Sequence of Pycnoporus sanguineus.</title>
        <authorList>
            <person name="Buettner E."/>
        </authorList>
    </citation>
    <scope>NUCLEOTIDE SEQUENCE</scope>
    <source>
        <strain evidence="1">CG-C14</strain>
    </source>
</reference>
<keyword evidence="2" id="KW-1185">Reference proteome</keyword>
<name>A0ACC1N5H2_9APHY</name>
<comment type="caution">
    <text evidence="1">The sequence shown here is derived from an EMBL/GenBank/DDBJ whole genome shotgun (WGS) entry which is preliminary data.</text>
</comment>
<sequence length="253" mass="27785">MNGKPNGHLHLGEADHSAASPDTPASYYFGEGDARPPGPEELEARLHTVAGGVVERVAREARRGRMARMFGRLADFVGGGWVGMHDGVHDAGPRHGGDDCGGTQLTRQSEKFPRYRQRLDSTGKLFRGALFVDDPDFDVFDHIRVRRLPEPAGKAELDALVGDFIAEPWDLSRPLWDMILVENYHDDDGAVCAVVARGCVSAGLRSTFLELTVHLMQSPHTSRWTGLCDQSALHDILLRRPARDDGRCGEQAP</sequence>
<evidence type="ECO:0000313" key="1">
    <source>
        <dbReference type="EMBL" id="KAJ2974233.1"/>
    </source>
</evidence>
<gene>
    <name evidence="1" type="ORF">NUW54_g11923</name>
</gene>
<accession>A0ACC1N5H2</accession>
<proteinExistence type="predicted"/>
<evidence type="ECO:0000313" key="2">
    <source>
        <dbReference type="Proteomes" id="UP001144978"/>
    </source>
</evidence>